<evidence type="ECO:0000256" key="3">
    <source>
        <dbReference type="ARBA" id="ARBA00007939"/>
    </source>
</evidence>
<evidence type="ECO:0000256" key="8">
    <source>
        <dbReference type="ARBA" id="ARBA00023054"/>
    </source>
</evidence>
<comment type="pathway">
    <text evidence="2">Protein modification; protein ubiquitination.</text>
</comment>
<keyword evidence="10" id="KW-0131">Cell cycle</keyword>
<feature type="region of interest" description="Disordered" evidence="12">
    <location>
        <begin position="27"/>
        <end position="58"/>
    </location>
</feature>
<dbReference type="AlphaFoldDB" id="A0A8K1LIA8"/>
<evidence type="ECO:0000313" key="14">
    <source>
        <dbReference type="Proteomes" id="UP000796761"/>
    </source>
</evidence>
<keyword evidence="5" id="KW-0132">Cell division</keyword>
<evidence type="ECO:0000256" key="6">
    <source>
        <dbReference type="ARBA" id="ARBA00022776"/>
    </source>
</evidence>
<dbReference type="Pfam" id="PF10471">
    <property type="entry name" value="ANAPC_CDC26"/>
    <property type="match status" value="1"/>
</dbReference>
<protein>
    <recommendedName>
        <fullName evidence="4">Anaphase-promoting complex subunit CDC26</fullName>
    </recommendedName>
    <alternativeName>
        <fullName evidence="11">Cell division cycle protein 26 homolog</fullName>
    </alternativeName>
</protein>
<feature type="compositionally biased region" description="Low complexity" evidence="12">
    <location>
        <begin position="38"/>
        <end position="54"/>
    </location>
</feature>
<reference evidence="13" key="1">
    <citation type="submission" date="2019-04" db="EMBL/GenBank/DDBJ databases">
        <title>Genome assembly of Zosterops borbonicus 15179.</title>
        <authorList>
            <person name="Leroy T."/>
            <person name="Anselmetti Y."/>
            <person name="Tilak M.-K."/>
            <person name="Nabholz B."/>
        </authorList>
    </citation>
    <scope>NUCLEOTIDE SEQUENCE</scope>
    <source>
        <strain evidence="13">HGM_15179</strain>
        <tissue evidence="13">Muscle</tissue>
    </source>
</reference>
<feature type="compositionally biased region" description="Basic and acidic residues" evidence="12">
    <location>
        <begin position="27"/>
        <end position="36"/>
    </location>
</feature>
<comment type="caution">
    <text evidence="13">The sequence shown here is derived from an EMBL/GenBank/DDBJ whole genome shotgun (WGS) entry which is preliminary data.</text>
</comment>
<sequence>MLRRKPTRLELKLDDIEEFESVRKELESRRKQRDEAEAAAGGEEAAAAAIGALGTEHKSREQLINDRIGYKAQPKAGGRTAHFGTFEF</sequence>
<organism evidence="13 14">
    <name type="scientific">Zosterops borbonicus</name>
    <dbReference type="NCBI Taxonomy" id="364589"/>
    <lineage>
        <taxon>Eukaryota</taxon>
        <taxon>Metazoa</taxon>
        <taxon>Chordata</taxon>
        <taxon>Craniata</taxon>
        <taxon>Vertebrata</taxon>
        <taxon>Euteleostomi</taxon>
        <taxon>Archelosauria</taxon>
        <taxon>Archosauria</taxon>
        <taxon>Dinosauria</taxon>
        <taxon>Saurischia</taxon>
        <taxon>Theropoda</taxon>
        <taxon>Coelurosauria</taxon>
        <taxon>Aves</taxon>
        <taxon>Neognathae</taxon>
        <taxon>Neoaves</taxon>
        <taxon>Telluraves</taxon>
        <taxon>Australaves</taxon>
        <taxon>Passeriformes</taxon>
        <taxon>Sylvioidea</taxon>
        <taxon>Zosteropidae</taxon>
        <taxon>Zosterops</taxon>
    </lineage>
</organism>
<evidence type="ECO:0000256" key="4">
    <source>
        <dbReference type="ARBA" id="ARBA00018549"/>
    </source>
</evidence>
<dbReference type="OrthoDB" id="2422341at2759"/>
<dbReference type="GO" id="GO:0005680">
    <property type="term" value="C:anaphase-promoting complex"/>
    <property type="evidence" value="ECO:0007669"/>
    <property type="project" value="InterPro"/>
</dbReference>
<evidence type="ECO:0000256" key="7">
    <source>
        <dbReference type="ARBA" id="ARBA00022786"/>
    </source>
</evidence>
<name>A0A8K1LIA8_9PASS</name>
<evidence type="ECO:0000256" key="11">
    <source>
        <dbReference type="ARBA" id="ARBA00032907"/>
    </source>
</evidence>
<dbReference type="GO" id="GO:0031145">
    <property type="term" value="P:anaphase-promoting complex-dependent catabolic process"/>
    <property type="evidence" value="ECO:0007669"/>
    <property type="project" value="InterPro"/>
</dbReference>
<comment type="similarity">
    <text evidence="3">Belongs to the CDC26 family.</text>
</comment>
<proteinExistence type="inferred from homology"/>
<accession>A0A8K1LIA8</accession>
<dbReference type="GO" id="GO:0051301">
    <property type="term" value="P:cell division"/>
    <property type="evidence" value="ECO:0007669"/>
    <property type="project" value="UniProtKB-KW"/>
</dbReference>
<dbReference type="GO" id="GO:0007346">
    <property type="term" value="P:regulation of mitotic cell cycle"/>
    <property type="evidence" value="ECO:0007669"/>
    <property type="project" value="TreeGrafter"/>
</dbReference>
<evidence type="ECO:0000256" key="9">
    <source>
        <dbReference type="ARBA" id="ARBA00023242"/>
    </source>
</evidence>
<keyword evidence="7" id="KW-0833">Ubl conjugation pathway</keyword>
<dbReference type="InterPro" id="IPR018860">
    <property type="entry name" value="APC_suCDC26"/>
</dbReference>
<keyword evidence="8" id="KW-0175">Coiled coil</keyword>
<dbReference type="EMBL" id="SWJQ01000400">
    <property type="protein sequence ID" value="TRZ14897.1"/>
    <property type="molecule type" value="Genomic_DNA"/>
</dbReference>
<evidence type="ECO:0000256" key="10">
    <source>
        <dbReference type="ARBA" id="ARBA00023306"/>
    </source>
</evidence>
<keyword evidence="14" id="KW-1185">Reference proteome</keyword>
<dbReference type="Proteomes" id="UP000796761">
    <property type="component" value="Unassembled WGS sequence"/>
</dbReference>
<gene>
    <name evidence="13" type="ORF">HGM15179_012204</name>
</gene>
<keyword evidence="9" id="KW-0539">Nucleus</keyword>
<evidence type="ECO:0000256" key="1">
    <source>
        <dbReference type="ARBA" id="ARBA00004123"/>
    </source>
</evidence>
<keyword evidence="6" id="KW-0498">Mitosis</keyword>
<evidence type="ECO:0000256" key="12">
    <source>
        <dbReference type="SAM" id="MobiDB-lite"/>
    </source>
</evidence>
<dbReference type="PANTHER" id="PTHR28579:SF1">
    <property type="entry name" value="ANAPHASE-PROMOTING COMPLEX SUBUNIT CDC26"/>
    <property type="match status" value="1"/>
</dbReference>
<comment type="subcellular location">
    <subcellularLocation>
        <location evidence="1">Nucleus</location>
    </subcellularLocation>
</comment>
<evidence type="ECO:0000256" key="2">
    <source>
        <dbReference type="ARBA" id="ARBA00004906"/>
    </source>
</evidence>
<dbReference type="GO" id="GO:0070979">
    <property type="term" value="P:protein K11-linked ubiquitination"/>
    <property type="evidence" value="ECO:0007669"/>
    <property type="project" value="TreeGrafter"/>
</dbReference>
<evidence type="ECO:0000256" key="5">
    <source>
        <dbReference type="ARBA" id="ARBA00022618"/>
    </source>
</evidence>
<evidence type="ECO:0000313" key="13">
    <source>
        <dbReference type="EMBL" id="TRZ14897.1"/>
    </source>
</evidence>
<dbReference type="PANTHER" id="PTHR28579">
    <property type="entry name" value="ANAPHASE-PROMOTING COMPLEX SUBUNIT CDC26"/>
    <property type="match status" value="1"/>
</dbReference>